<dbReference type="EMBL" id="CAFAAG010000121">
    <property type="protein sequence ID" value="CAB4800490.1"/>
    <property type="molecule type" value="Genomic_DNA"/>
</dbReference>
<name>A0A6J6XTA6_9ZZZZ</name>
<protein>
    <submittedName>
        <fullName evidence="2">Unannotated protein</fullName>
    </submittedName>
</protein>
<accession>A0A6J6XTA6</accession>
<evidence type="ECO:0000313" key="2">
    <source>
        <dbReference type="EMBL" id="CAB4800490.1"/>
    </source>
</evidence>
<dbReference type="AlphaFoldDB" id="A0A6J6XTA6"/>
<keyword evidence="1" id="KW-0812">Transmembrane</keyword>
<keyword evidence="1" id="KW-0472">Membrane</keyword>
<reference evidence="2" key="1">
    <citation type="submission" date="2020-05" db="EMBL/GenBank/DDBJ databases">
        <authorList>
            <person name="Chiriac C."/>
            <person name="Salcher M."/>
            <person name="Ghai R."/>
            <person name="Kavagutti S V."/>
        </authorList>
    </citation>
    <scope>NUCLEOTIDE SEQUENCE</scope>
</reference>
<dbReference type="PANTHER" id="PTHR36974:SF1">
    <property type="entry name" value="DOXX FAMILY MEMBRANE PROTEIN"/>
    <property type="match status" value="1"/>
</dbReference>
<feature type="transmembrane region" description="Helical" evidence="1">
    <location>
        <begin position="81"/>
        <end position="102"/>
    </location>
</feature>
<feature type="transmembrane region" description="Helical" evidence="1">
    <location>
        <begin position="20"/>
        <end position="37"/>
    </location>
</feature>
<keyword evidence="1" id="KW-1133">Transmembrane helix</keyword>
<evidence type="ECO:0000256" key="1">
    <source>
        <dbReference type="SAM" id="Phobius"/>
    </source>
</evidence>
<organism evidence="2">
    <name type="scientific">freshwater metagenome</name>
    <dbReference type="NCBI Taxonomy" id="449393"/>
    <lineage>
        <taxon>unclassified sequences</taxon>
        <taxon>metagenomes</taxon>
        <taxon>ecological metagenomes</taxon>
    </lineage>
</organism>
<feature type="transmembrane region" description="Helical" evidence="1">
    <location>
        <begin position="57"/>
        <end position="74"/>
    </location>
</feature>
<dbReference type="PANTHER" id="PTHR36974">
    <property type="entry name" value="MEMBRANE PROTEIN-RELATED"/>
    <property type="match status" value="1"/>
</dbReference>
<sequence>MTVKWMWQNACVTKQQPAATSARIMAAFLLTAGVMHFANPTFFDNIVPPWLPPSERFWTYISGIGELCVGLGLLKKSTRRRAALGAFGLFLAVYPANLYMAWDWRDHALSDQLVAYGRLPLQFGMFWWALSIARANALPVAGDVLGFQERE</sequence>
<proteinExistence type="predicted"/>
<gene>
    <name evidence="2" type="ORF">UFOPK2975_01226</name>
</gene>
<feature type="transmembrane region" description="Helical" evidence="1">
    <location>
        <begin position="125"/>
        <end position="147"/>
    </location>
</feature>